<protein>
    <recommendedName>
        <fullName evidence="5">FHA domain-containing protein</fullName>
    </recommendedName>
</protein>
<organism evidence="6 7">
    <name type="scientific">Archangium violaceum Cb vi76</name>
    <dbReference type="NCBI Taxonomy" id="1406225"/>
    <lineage>
        <taxon>Bacteria</taxon>
        <taxon>Pseudomonadati</taxon>
        <taxon>Myxococcota</taxon>
        <taxon>Myxococcia</taxon>
        <taxon>Myxococcales</taxon>
        <taxon>Cystobacterineae</taxon>
        <taxon>Archangiaceae</taxon>
        <taxon>Archangium</taxon>
    </lineage>
</organism>
<dbReference type="EMBL" id="JPMI01000072">
    <property type="protein sequence ID" value="KFA93067.1"/>
    <property type="molecule type" value="Genomic_DNA"/>
</dbReference>
<evidence type="ECO:0000256" key="2">
    <source>
        <dbReference type="PROSITE-ProRule" id="PRU00339"/>
    </source>
</evidence>
<evidence type="ECO:0000313" key="7">
    <source>
        <dbReference type="Proteomes" id="UP000028547"/>
    </source>
</evidence>
<feature type="domain" description="FHA" evidence="5">
    <location>
        <begin position="236"/>
        <end position="286"/>
    </location>
</feature>
<dbReference type="CDD" id="cd00060">
    <property type="entry name" value="FHA"/>
    <property type="match status" value="2"/>
</dbReference>
<dbReference type="GO" id="GO:0003723">
    <property type="term" value="F:RNA binding"/>
    <property type="evidence" value="ECO:0007669"/>
    <property type="project" value="UniProtKB-KW"/>
</dbReference>
<accession>A0A084SX82</accession>
<gene>
    <name evidence="6" type="ORF">Q664_11290</name>
</gene>
<proteinExistence type="predicted"/>
<dbReference type="PROSITE" id="PS50005">
    <property type="entry name" value="TPR"/>
    <property type="match status" value="1"/>
</dbReference>
<evidence type="ECO:0000256" key="1">
    <source>
        <dbReference type="PROSITE-ProRule" id="PRU00182"/>
    </source>
</evidence>
<name>A0A084SX82_9BACT</name>
<dbReference type="Gene3D" id="2.60.200.20">
    <property type="match status" value="2"/>
</dbReference>
<dbReference type="AlphaFoldDB" id="A0A084SX82"/>
<dbReference type="InterPro" id="IPR050923">
    <property type="entry name" value="Cell_Proc_Reg/RNA_Proc"/>
</dbReference>
<keyword evidence="4" id="KW-0812">Transmembrane</keyword>
<dbReference type="Gene3D" id="1.25.40.10">
    <property type="entry name" value="Tetratricopeptide repeat domain"/>
    <property type="match status" value="1"/>
</dbReference>
<dbReference type="Proteomes" id="UP000028547">
    <property type="component" value="Unassembled WGS sequence"/>
</dbReference>
<feature type="compositionally biased region" description="Pro residues" evidence="3">
    <location>
        <begin position="374"/>
        <end position="392"/>
    </location>
</feature>
<feature type="compositionally biased region" description="Basic and acidic residues" evidence="3">
    <location>
        <begin position="149"/>
        <end position="162"/>
    </location>
</feature>
<evidence type="ECO:0000313" key="6">
    <source>
        <dbReference type="EMBL" id="KFA93067.1"/>
    </source>
</evidence>
<dbReference type="InterPro" id="IPR000253">
    <property type="entry name" value="FHA_dom"/>
</dbReference>
<comment type="caution">
    <text evidence="6">The sequence shown here is derived from an EMBL/GenBank/DDBJ whole genome shotgun (WGS) entry which is preliminary data.</text>
</comment>
<sequence>MPSLSYPGAFCYSCKGTRPVLKLIIEDDEGRKTVVPFMRDEITIGRQEGNTIRLTERNVSRRHARLVRQNGHVLVEDLGSYNGVRINGERIQGQTQVADGDLIQIGDYDLALQKEAAAQAQPPAPPPSQVGAPTIRMPSSALQAALDEAQSRAKTELDVPAHEEEEEEEQEQEEDDAPTPPSAEQRRHSTAVIRMDQVEMNRPRKVAAVDAEEAPHLLVVSAELKGQEFACIRTEMRIGRTDDNDITIDHRSLSRTHAKLVREDTGEWRIIDMQSANGMAVNGESYAQAPLAHGDLIELGHVKLRFIGPGQSAEGLTHEGTAGQGSKKGLVLALVGVLVLGAVGGGLWFVFGQQPSTPVTPPPPAVVDTRTPEPKQPATPQPQNPAPEPTEPAAPDFTEQLKSARASIDARDFDTAVKTLESIQDADGQRPTEAQELLNQAKAEQESKQNLDRAQKAFDEGRHQEALPFLEAAEGTLAFAEEHAALKEKVDAAIEAAKAGTNGKTPVAGTKPTPRPTPQGPSTEQQAKQLFDDGYMLLRKAQLPEAESVLRKCVSVDPTYAQCYLALGTVMARRNRPDEGAQYYREFLRLAPNHEMAPNVRKLVADYDKSQKQPGGGK</sequence>
<dbReference type="PROSITE" id="PS50006">
    <property type="entry name" value="FHA_DOMAIN"/>
    <property type="match status" value="2"/>
</dbReference>
<keyword evidence="4" id="KW-1133">Transmembrane helix</keyword>
<feature type="region of interest" description="Disordered" evidence="3">
    <location>
        <begin position="355"/>
        <end position="395"/>
    </location>
</feature>
<dbReference type="PANTHER" id="PTHR23308">
    <property type="entry name" value="NUCLEAR INHIBITOR OF PROTEIN PHOSPHATASE-1"/>
    <property type="match status" value="1"/>
</dbReference>
<dbReference type="SMART" id="SM00240">
    <property type="entry name" value="FHA"/>
    <property type="match status" value="2"/>
</dbReference>
<feature type="region of interest" description="Disordered" evidence="3">
    <location>
        <begin position="501"/>
        <end position="525"/>
    </location>
</feature>
<dbReference type="InterPro" id="IPR008984">
    <property type="entry name" value="SMAD_FHA_dom_sf"/>
</dbReference>
<feature type="region of interest" description="Disordered" evidence="3">
    <location>
        <begin position="142"/>
        <end position="193"/>
    </location>
</feature>
<keyword evidence="1" id="KW-0694">RNA-binding</keyword>
<evidence type="ECO:0000256" key="3">
    <source>
        <dbReference type="SAM" id="MobiDB-lite"/>
    </source>
</evidence>
<feature type="compositionally biased region" description="Acidic residues" evidence="3">
    <location>
        <begin position="163"/>
        <end position="177"/>
    </location>
</feature>
<keyword evidence="4" id="KW-0472">Membrane</keyword>
<feature type="transmembrane region" description="Helical" evidence="4">
    <location>
        <begin position="330"/>
        <end position="351"/>
    </location>
</feature>
<evidence type="ECO:0000259" key="5">
    <source>
        <dbReference type="PROSITE" id="PS50006"/>
    </source>
</evidence>
<dbReference type="InterPro" id="IPR011990">
    <property type="entry name" value="TPR-like_helical_dom_sf"/>
</dbReference>
<dbReference type="SUPFAM" id="SSF49879">
    <property type="entry name" value="SMAD/FHA domain"/>
    <property type="match status" value="2"/>
</dbReference>
<dbReference type="InterPro" id="IPR019734">
    <property type="entry name" value="TPR_rpt"/>
</dbReference>
<dbReference type="SMART" id="SM00028">
    <property type="entry name" value="TPR"/>
    <property type="match status" value="2"/>
</dbReference>
<feature type="domain" description="FHA" evidence="5">
    <location>
        <begin position="42"/>
        <end position="91"/>
    </location>
</feature>
<dbReference type="Pfam" id="PF00498">
    <property type="entry name" value="FHA"/>
    <property type="match status" value="2"/>
</dbReference>
<reference evidence="6 7" key="1">
    <citation type="submission" date="2014-07" db="EMBL/GenBank/DDBJ databases">
        <title>Draft Genome Sequence of Gephyronic Acid Producer, Cystobacter violaceus Strain Cb vi76.</title>
        <authorList>
            <person name="Stevens D.C."/>
            <person name="Young J."/>
            <person name="Carmichael R."/>
            <person name="Tan J."/>
            <person name="Taylor R.E."/>
        </authorList>
    </citation>
    <scope>NUCLEOTIDE SEQUENCE [LARGE SCALE GENOMIC DNA]</scope>
    <source>
        <strain evidence="6 7">Cb vi76</strain>
    </source>
</reference>
<feature type="repeat" description="TPR" evidence="2">
    <location>
        <begin position="561"/>
        <end position="594"/>
    </location>
</feature>
<dbReference type="SUPFAM" id="SSF48452">
    <property type="entry name" value="TPR-like"/>
    <property type="match status" value="1"/>
</dbReference>
<keyword evidence="2" id="KW-0802">TPR repeat</keyword>
<evidence type="ECO:0000256" key="4">
    <source>
        <dbReference type="SAM" id="Phobius"/>
    </source>
</evidence>
<dbReference type="PROSITE" id="PS50889">
    <property type="entry name" value="S4"/>
    <property type="match status" value="1"/>
</dbReference>